<keyword evidence="4" id="KW-1185">Reference proteome</keyword>
<feature type="compositionally biased region" description="Basic and acidic residues" evidence="1">
    <location>
        <begin position="106"/>
        <end position="120"/>
    </location>
</feature>
<evidence type="ECO:0000256" key="1">
    <source>
        <dbReference type="SAM" id="MobiDB-lite"/>
    </source>
</evidence>
<comment type="caution">
    <text evidence="3">The sequence shown here is derived from an EMBL/GenBank/DDBJ whole genome shotgun (WGS) entry which is preliminary data.</text>
</comment>
<dbReference type="Proteomes" id="UP000287033">
    <property type="component" value="Unassembled WGS sequence"/>
</dbReference>
<keyword evidence="2" id="KW-0812">Transmembrane</keyword>
<evidence type="ECO:0000313" key="4">
    <source>
        <dbReference type="Proteomes" id="UP000287033"/>
    </source>
</evidence>
<organism evidence="3 4">
    <name type="scientific">Chiloscyllium punctatum</name>
    <name type="common">Brownbanded bambooshark</name>
    <name type="synonym">Hemiscyllium punctatum</name>
    <dbReference type="NCBI Taxonomy" id="137246"/>
    <lineage>
        <taxon>Eukaryota</taxon>
        <taxon>Metazoa</taxon>
        <taxon>Chordata</taxon>
        <taxon>Craniata</taxon>
        <taxon>Vertebrata</taxon>
        <taxon>Chondrichthyes</taxon>
        <taxon>Elasmobranchii</taxon>
        <taxon>Galeomorphii</taxon>
        <taxon>Galeoidea</taxon>
        <taxon>Orectolobiformes</taxon>
        <taxon>Hemiscylliidae</taxon>
        <taxon>Chiloscyllium</taxon>
    </lineage>
</organism>
<evidence type="ECO:0000256" key="2">
    <source>
        <dbReference type="SAM" id="Phobius"/>
    </source>
</evidence>
<evidence type="ECO:0000313" key="3">
    <source>
        <dbReference type="EMBL" id="GCC19879.1"/>
    </source>
</evidence>
<protein>
    <submittedName>
        <fullName evidence="3">Uncharacterized protein</fullName>
    </submittedName>
</protein>
<name>A0A401RNZ7_CHIPU</name>
<accession>A0A401RNZ7</accession>
<keyword evidence="2" id="KW-1133">Transmembrane helix</keyword>
<reference evidence="3 4" key="1">
    <citation type="journal article" date="2018" name="Nat. Ecol. Evol.">
        <title>Shark genomes provide insights into elasmobranch evolution and the origin of vertebrates.</title>
        <authorList>
            <person name="Hara Y"/>
            <person name="Yamaguchi K"/>
            <person name="Onimaru K"/>
            <person name="Kadota M"/>
            <person name="Koyanagi M"/>
            <person name="Keeley SD"/>
            <person name="Tatsumi K"/>
            <person name="Tanaka K"/>
            <person name="Motone F"/>
            <person name="Kageyama Y"/>
            <person name="Nozu R"/>
            <person name="Adachi N"/>
            <person name="Nishimura O"/>
            <person name="Nakagawa R"/>
            <person name="Tanegashima C"/>
            <person name="Kiyatake I"/>
            <person name="Matsumoto R"/>
            <person name="Murakumo K"/>
            <person name="Nishida K"/>
            <person name="Terakita A"/>
            <person name="Kuratani S"/>
            <person name="Sato K"/>
            <person name="Hyodo S Kuraku.S."/>
        </authorList>
    </citation>
    <scope>NUCLEOTIDE SEQUENCE [LARGE SCALE GENOMIC DNA]</scope>
</reference>
<gene>
    <name evidence="3" type="ORF">chiPu_0021187</name>
</gene>
<dbReference type="AlphaFoldDB" id="A0A401RNZ7"/>
<dbReference type="EMBL" id="BEZZ01003493">
    <property type="protein sequence ID" value="GCC19879.1"/>
    <property type="molecule type" value="Genomic_DNA"/>
</dbReference>
<sequence>MILEKGMISSCVKALGIVVAMAVTPVLVSICARPFHWQVVARERFNSLCSVEGKGCARLTWICSVSTGSSLDEESEMNRPLESDEEAEVRMHREFLQRATSFRTPHRLDTGYHDVEDLTRDSSVQELAQGEQEGD</sequence>
<keyword evidence="2" id="KW-0472">Membrane</keyword>
<feature type="transmembrane region" description="Helical" evidence="2">
    <location>
        <begin position="12"/>
        <end position="32"/>
    </location>
</feature>
<feature type="region of interest" description="Disordered" evidence="1">
    <location>
        <begin position="106"/>
        <end position="135"/>
    </location>
</feature>
<proteinExistence type="predicted"/>